<dbReference type="Proteomes" id="UP000244855">
    <property type="component" value="Unassembled WGS sequence"/>
</dbReference>
<keyword evidence="3" id="KW-1185">Reference proteome</keyword>
<proteinExistence type="predicted"/>
<dbReference type="AlphaFoldDB" id="A0A2V1DCL0"/>
<evidence type="ECO:0000313" key="2">
    <source>
        <dbReference type="EMBL" id="PVH94969.1"/>
    </source>
</evidence>
<reference evidence="2 3" key="1">
    <citation type="journal article" date="2018" name="Sci. Rep.">
        <title>Comparative genomics provides insights into the lifestyle and reveals functional heterogeneity of dark septate endophytic fungi.</title>
        <authorList>
            <person name="Knapp D.G."/>
            <person name="Nemeth J.B."/>
            <person name="Barry K."/>
            <person name="Hainaut M."/>
            <person name="Henrissat B."/>
            <person name="Johnson J."/>
            <person name="Kuo A."/>
            <person name="Lim J.H.P."/>
            <person name="Lipzen A."/>
            <person name="Nolan M."/>
            <person name="Ohm R.A."/>
            <person name="Tamas L."/>
            <person name="Grigoriev I.V."/>
            <person name="Spatafora J.W."/>
            <person name="Nagy L.G."/>
            <person name="Kovacs G.M."/>
        </authorList>
    </citation>
    <scope>NUCLEOTIDE SEQUENCE [LARGE SCALE GENOMIC DNA]</scope>
    <source>
        <strain evidence="2 3">DSE2036</strain>
    </source>
</reference>
<feature type="region of interest" description="Disordered" evidence="1">
    <location>
        <begin position="214"/>
        <end position="277"/>
    </location>
</feature>
<feature type="compositionally biased region" description="Acidic residues" evidence="1">
    <location>
        <begin position="260"/>
        <end position="277"/>
    </location>
</feature>
<name>A0A2V1DCL0_9PLEO</name>
<sequence length="277" mass="31487">MPKKKMGELCKHLKRVKEHYPSEIFSRHSAAEIEDMMFQSNGSTHWKDGVSRFYQVVPRYTVWEWEHGTTTLSALEKNGLALSGAQDMPHDVQVETILEVKSKSVKSGRAIDGRQFRATDMVNYIAVFLGIDEEPIEDPPLVQKRNLHIPPSEVTTTPCWALIPTTIRDMLERVGYERVVQIILDSCQNLVINTEQSEMFNRYLDKLEEDGKLTRCESDPEDDDTTSVSSSQNSDDEMGSDVPPNPDVQIEPNESQGENGDVEMDIEQVEEEDNDKP</sequence>
<accession>A0A2V1DCL0</accession>
<evidence type="ECO:0000313" key="3">
    <source>
        <dbReference type="Proteomes" id="UP000244855"/>
    </source>
</evidence>
<protein>
    <submittedName>
        <fullName evidence="2">Uncharacterized protein</fullName>
    </submittedName>
</protein>
<gene>
    <name evidence="2" type="ORF">DM02DRAFT_633260</name>
</gene>
<organism evidence="2 3">
    <name type="scientific">Periconia macrospinosa</name>
    <dbReference type="NCBI Taxonomy" id="97972"/>
    <lineage>
        <taxon>Eukaryota</taxon>
        <taxon>Fungi</taxon>
        <taxon>Dikarya</taxon>
        <taxon>Ascomycota</taxon>
        <taxon>Pezizomycotina</taxon>
        <taxon>Dothideomycetes</taxon>
        <taxon>Pleosporomycetidae</taxon>
        <taxon>Pleosporales</taxon>
        <taxon>Massarineae</taxon>
        <taxon>Periconiaceae</taxon>
        <taxon>Periconia</taxon>
    </lineage>
</organism>
<evidence type="ECO:0000256" key="1">
    <source>
        <dbReference type="SAM" id="MobiDB-lite"/>
    </source>
</evidence>
<dbReference type="EMBL" id="KZ805513">
    <property type="protein sequence ID" value="PVH94969.1"/>
    <property type="molecule type" value="Genomic_DNA"/>
</dbReference>